<keyword evidence="5 8" id="KW-0812">Transmembrane</keyword>
<dbReference type="InterPro" id="IPR045018">
    <property type="entry name" value="Azg-like"/>
</dbReference>
<dbReference type="GO" id="GO:0005345">
    <property type="term" value="F:purine nucleobase transmembrane transporter activity"/>
    <property type="evidence" value="ECO:0007669"/>
    <property type="project" value="TreeGrafter"/>
</dbReference>
<feature type="transmembrane region" description="Helical" evidence="9">
    <location>
        <begin position="167"/>
        <end position="185"/>
    </location>
</feature>
<feature type="transmembrane region" description="Helical" evidence="9">
    <location>
        <begin position="339"/>
        <end position="362"/>
    </location>
</feature>
<feature type="transmembrane region" description="Helical" evidence="9">
    <location>
        <begin position="15"/>
        <end position="37"/>
    </location>
</feature>
<comment type="similarity">
    <text evidence="2 8">Belongs to the nucleobase:cation symporter-2 (NCS2) (TC 2.A.40) family. Azg-like subfamily.</text>
</comment>
<feature type="transmembrane region" description="Helical" evidence="9">
    <location>
        <begin position="128"/>
        <end position="147"/>
    </location>
</feature>
<dbReference type="Pfam" id="PF00860">
    <property type="entry name" value="Xan_ur_permease"/>
    <property type="match status" value="1"/>
</dbReference>
<dbReference type="RefSeq" id="WP_188388143.1">
    <property type="nucleotide sequence ID" value="NZ_BMFK01000001.1"/>
</dbReference>
<evidence type="ECO:0000256" key="6">
    <source>
        <dbReference type="ARBA" id="ARBA00022989"/>
    </source>
</evidence>
<feature type="transmembrane region" description="Helical" evidence="9">
    <location>
        <begin position="49"/>
        <end position="76"/>
    </location>
</feature>
<dbReference type="InterPro" id="IPR026033">
    <property type="entry name" value="Azg-like_bact_archaea"/>
</dbReference>
<dbReference type="GO" id="GO:0005886">
    <property type="term" value="C:plasma membrane"/>
    <property type="evidence" value="ECO:0007669"/>
    <property type="project" value="UniProtKB-SubCell"/>
</dbReference>
<feature type="transmembrane region" description="Helical" evidence="9">
    <location>
        <begin position="190"/>
        <end position="210"/>
    </location>
</feature>
<dbReference type="Proteomes" id="UP000605259">
    <property type="component" value="Unassembled WGS sequence"/>
</dbReference>
<feature type="transmembrane region" description="Helical" evidence="9">
    <location>
        <begin position="316"/>
        <end position="333"/>
    </location>
</feature>
<feature type="transmembrane region" description="Helical" evidence="9">
    <location>
        <begin position="415"/>
        <end position="431"/>
    </location>
</feature>
<keyword evidence="6 8" id="KW-1133">Transmembrane helix</keyword>
<evidence type="ECO:0000256" key="5">
    <source>
        <dbReference type="ARBA" id="ARBA00022692"/>
    </source>
</evidence>
<evidence type="ECO:0000256" key="3">
    <source>
        <dbReference type="ARBA" id="ARBA00022448"/>
    </source>
</evidence>
<feature type="transmembrane region" description="Helical" evidence="9">
    <location>
        <begin position="96"/>
        <end position="116"/>
    </location>
</feature>
<evidence type="ECO:0000256" key="7">
    <source>
        <dbReference type="ARBA" id="ARBA00023136"/>
    </source>
</evidence>
<evidence type="ECO:0000313" key="10">
    <source>
        <dbReference type="EMBL" id="GGE69303.1"/>
    </source>
</evidence>
<proteinExistence type="inferred from homology"/>
<evidence type="ECO:0000256" key="9">
    <source>
        <dbReference type="SAM" id="Phobius"/>
    </source>
</evidence>
<organism evidence="10 11">
    <name type="scientific">Priestia taiwanensis</name>
    <dbReference type="NCBI Taxonomy" id="1347902"/>
    <lineage>
        <taxon>Bacteria</taxon>
        <taxon>Bacillati</taxon>
        <taxon>Bacillota</taxon>
        <taxon>Bacilli</taxon>
        <taxon>Bacillales</taxon>
        <taxon>Bacillaceae</taxon>
        <taxon>Priestia</taxon>
    </lineage>
</organism>
<reference evidence="10" key="1">
    <citation type="journal article" date="2014" name="Int. J. Syst. Evol. Microbiol.">
        <title>Complete genome sequence of Corynebacterium casei LMG S-19264T (=DSM 44701T), isolated from a smear-ripened cheese.</title>
        <authorList>
            <consortium name="US DOE Joint Genome Institute (JGI-PGF)"/>
            <person name="Walter F."/>
            <person name="Albersmeier A."/>
            <person name="Kalinowski J."/>
            <person name="Ruckert C."/>
        </authorList>
    </citation>
    <scope>NUCLEOTIDE SEQUENCE</scope>
    <source>
        <strain evidence="10">CGMCC 1.12698</strain>
    </source>
</reference>
<keyword evidence="7 8" id="KW-0472">Membrane</keyword>
<evidence type="ECO:0000256" key="2">
    <source>
        <dbReference type="ARBA" id="ARBA00005697"/>
    </source>
</evidence>
<accession>A0A917ATK1</accession>
<dbReference type="PANTHER" id="PTHR43337:SF1">
    <property type="entry name" value="XANTHINE_URACIL PERMEASE C887.17-RELATED"/>
    <property type="match status" value="1"/>
</dbReference>
<evidence type="ECO:0000256" key="1">
    <source>
        <dbReference type="ARBA" id="ARBA00004651"/>
    </source>
</evidence>
<feature type="transmembrane region" description="Helical" evidence="9">
    <location>
        <begin position="230"/>
        <end position="251"/>
    </location>
</feature>
<comment type="caution">
    <text evidence="10">The sequence shown here is derived from an EMBL/GenBank/DDBJ whole genome shotgun (WGS) entry which is preliminary data.</text>
</comment>
<keyword evidence="11" id="KW-1185">Reference proteome</keyword>
<reference evidence="10" key="2">
    <citation type="submission" date="2020-09" db="EMBL/GenBank/DDBJ databases">
        <authorList>
            <person name="Sun Q."/>
            <person name="Zhou Y."/>
        </authorList>
    </citation>
    <scope>NUCLEOTIDE SEQUENCE</scope>
    <source>
        <strain evidence="10">CGMCC 1.12698</strain>
    </source>
</reference>
<gene>
    <name evidence="10" type="ORF">GCM10007140_19200</name>
</gene>
<dbReference type="AlphaFoldDB" id="A0A917ATK1"/>
<protein>
    <submittedName>
        <fullName evidence="10">Guanine permease</fullName>
    </submittedName>
</protein>
<comment type="subcellular location">
    <subcellularLocation>
        <location evidence="1 8">Cell membrane</location>
        <topology evidence="1 8">Multi-pass membrane protein</topology>
    </subcellularLocation>
</comment>
<dbReference type="PIRSF" id="PIRSF005353">
    <property type="entry name" value="PbuG"/>
    <property type="match status" value="1"/>
</dbReference>
<feature type="transmembrane region" description="Helical" evidence="9">
    <location>
        <begin position="374"/>
        <end position="403"/>
    </location>
</feature>
<keyword evidence="3 8" id="KW-0813">Transport</keyword>
<evidence type="ECO:0000256" key="8">
    <source>
        <dbReference type="PIRNR" id="PIRNR005353"/>
    </source>
</evidence>
<dbReference type="EMBL" id="BMFK01000001">
    <property type="protein sequence ID" value="GGE69303.1"/>
    <property type="molecule type" value="Genomic_DNA"/>
</dbReference>
<keyword evidence="4 8" id="KW-1003">Cell membrane</keyword>
<name>A0A917ATK1_9BACI</name>
<dbReference type="PANTHER" id="PTHR43337">
    <property type="entry name" value="XANTHINE/URACIL PERMEASE C887.17-RELATED"/>
    <property type="match status" value="1"/>
</dbReference>
<evidence type="ECO:0000256" key="4">
    <source>
        <dbReference type="ARBA" id="ARBA00022475"/>
    </source>
</evidence>
<sequence length="433" mass="45992">MFDLRNRQTNVRREIVGGLTTFLTMAYIIIVNPIILADAGVPFDQSFTATIIATIIGTLTMALSSNLPIAVAPAMGLNAYFAYSVVNTEAGIDYKVAFAAVFVSGIIFLLLSLTPFRVKLIDAIPHNLKHAIAAGIGLFIAFIGLRLSKIIVSHPTNYVALGDLRDPAVALTLIGFLITIILMGLNVNGALFIGMFITGAIAFFTGQLSFKEQIVSIPHLPDGVIVWNPLEAIALVAEYGLYGVVFTYVLITIFDTTGTMLGVAQQAGVMKDGKLPKAGRAVFSDSLATAIGSMFGTTPTSAYVESSAGVAAGARTGLSTVIVAGLFLIAAFFSNVVDAISGVAAITAPSLIIVGSFMISHVKHIEWEQFDEALPAFLVILTMPLTSSIATGIALGFVSYPILKIVKGKYRDIHPLAYVIAVLFLFQLIFLPH</sequence>
<evidence type="ECO:0000313" key="11">
    <source>
        <dbReference type="Proteomes" id="UP000605259"/>
    </source>
</evidence>
<dbReference type="InterPro" id="IPR006043">
    <property type="entry name" value="NCS2"/>
</dbReference>